<dbReference type="Proteomes" id="UP001597400">
    <property type="component" value="Unassembled WGS sequence"/>
</dbReference>
<keyword evidence="1" id="KW-0812">Transmembrane</keyword>
<name>A0ABW4U1J2_9SPHN</name>
<gene>
    <name evidence="2" type="ORF">ACFSGX_14370</name>
</gene>
<comment type="caution">
    <text evidence="2">The sequence shown here is derived from an EMBL/GenBank/DDBJ whole genome shotgun (WGS) entry which is preliminary data.</text>
</comment>
<proteinExistence type="predicted"/>
<evidence type="ECO:0000256" key="1">
    <source>
        <dbReference type="SAM" id="Phobius"/>
    </source>
</evidence>
<keyword evidence="1" id="KW-1133">Transmembrane helix</keyword>
<accession>A0ABW4U1J2</accession>
<reference evidence="3" key="1">
    <citation type="journal article" date="2019" name="Int. J. Syst. Evol. Microbiol.">
        <title>The Global Catalogue of Microorganisms (GCM) 10K type strain sequencing project: providing services to taxonomists for standard genome sequencing and annotation.</title>
        <authorList>
            <consortium name="The Broad Institute Genomics Platform"/>
            <consortium name="The Broad Institute Genome Sequencing Center for Infectious Disease"/>
            <person name="Wu L."/>
            <person name="Ma J."/>
        </authorList>
    </citation>
    <scope>NUCLEOTIDE SEQUENCE [LARGE SCALE GENOMIC DNA]</scope>
    <source>
        <strain evidence="3">CGMCC 1.12702</strain>
    </source>
</reference>
<evidence type="ECO:0000313" key="3">
    <source>
        <dbReference type="Proteomes" id="UP001597400"/>
    </source>
</evidence>
<sequence length="170" mass="18864">MADCMMRLSKIWIGWLVAILILAIPIFGLGWARTTAPVAAPLEAGNLVLRLEAVKIHESFGFWPIIFRSNSPNTGPIRGNIRNRNGTGREIDYKITISSQRGAEIEARCNLEYHDACYFDADLGVADLTEGILVSVANTHDGQILVSRHRVNFTRTSTYSFALWDALMGV</sequence>
<keyword evidence="3" id="KW-1185">Reference proteome</keyword>
<dbReference type="EMBL" id="JBHUGS010000004">
    <property type="protein sequence ID" value="MFD1951955.1"/>
    <property type="molecule type" value="Genomic_DNA"/>
</dbReference>
<keyword evidence="1" id="KW-0472">Membrane</keyword>
<feature type="transmembrane region" description="Helical" evidence="1">
    <location>
        <begin position="12"/>
        <end position="32"/>
    </location>
</feature>
<organism evidence="2 3">
    <name type="scientific">Sphingomonas arantia</name>
    <dbReference type="NCBI Taxonomy" id="1460676"/>
    <lineage>
        <taxon>Bacteria</taxon>
        <taxon>Pseudomonadati</taxon>
        <taxon>Pseudomonadota</taxon>
        <taxon>Alphaproteobacteria</taxon>
        <taxon>Sphingomonadales</taxon>
        <taxon>Sphingomonadaceae</taxon>
        <taxon>Sphingomonas</taxon>
    </lineage>
</organism>
<evidence type="ECO:0000313" key="2">
    <source>
        <dbReference type="EMBL" id="MFD1951955.1"/>
    </source>
</evidence>
<protein>
    <submittedName>
        <fullName evidence="2">Uncharacterized protein</fullName>
    </submittedName>
</protein>